<evidence type="ECO:0000256" key="18">
    <source>
        <dbReference type="PIRNR" id="PIRNR006268"/>
    </source>
</evidence>
<dbReference type="KEGG" id="pin:Ping_0752"/>
<evidence type="ECO:0000256" key="4">
    <source>
        <dbReference type="ARBA" id="ARBA00022475"/>
    </source>
</evidence>
<feature type="binding site" evidence="19">
    <location>
        <position position="292"/>
    </location>
    <ligand>
        <name>Mg(2+)</name>
        <dbReference type="ChEBI" id="CHEBI:18420"/>
    </ligand>
</feature>
<evidence type="ECO:0000256" key="1">
    <source>
        <dbReference type="ARBA" id="ARBA00008282"/>
    </source>
</evidence>
<keyword evidence="4" id="KW-1003">Cell membrane</keyword>
<keyword evidence="5 20" id="KW-0997">Cell inner membrane</keyword>
<evidence type="ECO:0000256" key="13">
    <source>
        <dbReference type="ARBA" id="ARBA00023139"/>
    </source>
</evidence>
<reference evidence="21 22" key="1">
    <citation type="submission" date="2007-01" db="EMBL/GenBank/DDBJ databases">
        <title>Complete sequence of Psychromonas ingrahamii 37.</title>
        <authorList>
            <consortium name="US DOE Joint Genome Institute"/>
            <person name="Copeland A."/>
            <person name="Lucas S."/>
            <person name="Lapidus A."/>
            <person name="Barry K."/>
            <person name="Detter J.C."/>
            <person name="Glavina del Rio T."/>
            <person name="Hammon N."/>
            <person name="Israni S."/>
            <person name="Dalin E."/>
            <person name="Tice H."/>
            <person name="Pitluck S."/>
            <person name="Thompson L.S."/>
            <person name="Brettin T."/>
            <person name="Bruce D."/>
            <person name="Han C."/>
            <person name="Tapia R."/>
            <person name="Schmutz J."/>
            <person name="Larimer F."/>
            <person name="Land M."/>
            <person name="Hauser L."/>
            <person name="Kyrpides N."/>
            <person name="Ivanova N."/>
            <person name="Staley J."/>
            <person name="Richardson P."/>
        </authorList>
    </citation>
    <scope>NUCLEOTIDE SEQUENCE [LARGE SCALE GENOMIC DNA]</scope>
    <source>
        <strain evidence="21 22">37</strain>
    </source>
</reference>
<keyword evidence="12" id="KW-0472">Membrane</keyword>
<dbReference type="Proteomes" id="UP000000639">
    <property type="component" value="Chromosome"/>
</dbReference>
<keyword evidence="11 18" id="KW-0460">Magnesium</keyword>
<evidence type="ECO:0000256" key="9">
    <source>
        <dbReference type="ARBA" id="ARBA00022729"/>
    </source>
</evidence>
<evidence type="ECO:0000256" key="16">
    <source>
        <dbReference type="ARBA" id="ARBA00048540"/>
    </source>
</evidence>
<dbReference type="SUPFAM" id="SSF143631">
    <property type="entry name" value="ApbE-like"/>
    <property type="match status" value="1"/>
</dbReference>
<keyword evidence="14 20" id="KW-0449">Lipoprotein</keyword>
<comment type="cofactor">
    <cofactor evidence="19">
        <name>Mg(2+)</name>
        <dbReference type="ChEBI" id="CHEBI:18420"/>
    </cofactor>
    <cofactor evidence="19">
        <name>Mn(2+)</name>
        <dbReference type="ChEBI" id="CHEBI:29035"/>
    </cofactor>
    <text evidence="19">Magnesium. Can also use manganese.</text>
</comment>
<evidence type="ECO:0000256" key="19">
    <source>
        <dbReference type="PIRSR" id="PIRSR006268-2"/>
    </source>
</evidence>
<dbReference type="PIRSF" id="PIRSF006268">
    <property type="entry name" value="ApbE"/>
    <property type="match status" value="1"/>
</dbReference>
<evidence type="ECO:0000256" key="7">
    <source>
        <dbReference type="ARBA" id="ARBA00022679"/>
    </source>
</evidence>
<evidence type="ECO:0000256" key="15">
    <source>
        <dbReference type="ARBA" id="ARBA00031306"/>
    </source>
</evidence>
<evidence type="ECO:0000313" key="22">
    <source>
        <dbReference type="Proteomes" id="UP000000639"/>
    </source>
</evidence>
<dbReference type="FunFam" id="3.10.520.10:FF:000001">
    <property type="entry name" value="FAD:protein FMN transferase"/>
    <property type="match status" value="1"/>
</dbReference>
<dbReference type="Pfam" id="PF02424">
    <property type="entry name" value="ApbE"/>
    <property type="match status" value="1"/>
</dbReference>
<evidence type="ECO:0000256" key="10">
    <source>
        <dbReference type="ARBA" id="ARBA00022827"/>
    </source>
</evidence>
<comment type="function">
    <text evidence="20">Flavin transferase that catalyzes the transfer of the FMN moiety of FAD and its covalent binding to the hydroxyl group of a threonine residue in a target flavoprotein.</text>
</comment>
<sequence>MLKSVSQWLPLIGLAFFISSCAKVGPQIVEVRGNTMGTYYQVKYVLSAEQQGDSRLALKALQSDIDKRLELVNDQMSTYRPDSELSRFNRAEKSLEVSAATRQVIEASLTLFEQSNGAFDVTVGPLVNLWGFGPNKKANKVPSEELIAEKQKIVGSQYLSVNGKTISKAIPELYVDLSAIAKGYGVDVIADYLQEVGINNYLVDIGGELRLKGEKPQNTPWIVAIERPAEKQSVQRIINVGDNAIATSGNYRNYFESDDIHYSHSIDPRTGKPISHKLVSVTVINKSSMLADGLATAITVLGPESGLAFAKKYNLAVYLLVKEGDNISEYYTSEFIPFFIEEKK</sequence>
<name>A1SSY9_PSYIN</name>
<dbReference type="OrthoDB" id="9778595at2"/>
<accession>A1SSY9</accession>
<keyword evidence="8 18" id="KW-0479">Metal-binding</keyword>
<dbReference type="eggNOG" id="COG1477">
    <property type="taxonomic scope" value="Bacteria"/>
</dbReference>
<dbReference type="Gene3D" id="3.10.520.10">
    <property type="entry name" value="ApbE-like domains"/>
    <property type="match status" value="1"/>
</dbReference>
<organism evidence="21 22">
    <name type="scientific">Psychromonas ingrahamii (strain DSM 17664 / CCUG 51855 / 37)</name>
    <dbReference type="NCBI Taxonomy" id="357804"/>
    <lineage>
        <taxon>Bacteria</taxon>
        <taxon>Pseudomonadati</taxon>
        <taxon>Pseudomonadota</taxon>
        <taxon>Gammaproteobacteria</taxon>
        <taxon>Alteromonadales</taxon>
        <taxon>Psychromonadaceae</taxon>
        <taxon>Psychromonas</taxon>
    </lineage>
</organism>
<dbReference type="PROSITE" id="PS51257">
    <property type="entry name" value="PROKAR_LIPOPROTEIN"/>
    <property type="match status" value="1"/>
</dbReference>
<evidence type="ECO:0000256" key="2">
    <source>
        <dbReference type="ARBA" id="ARBA00011955"/>
    </source>
</evidence>
<dbReference type="EMBL" id="CP000510">
    <property type="protein sequence ID" value="ABM02604.1"/>
    <property type="molecule type" value="Genomic_DNA"/>
</dbReference>
<keyword evidence="9" id="KW-0732">Signal</keyword>
<dbReference type="EC" id="2.7.1.180" evidence="2 18"/>
<feature type="binding site" evidence="19">
    <location>
        <position position="179"/>
    </location>
    <ligand>
        <name>Mg(2+)</name>
        <dbReference type="ChEBI" id="CHEBI:18420"/>
    </ligand>
</feature>
<dbReference type="InterPro" id="IPR024932">
    <property type="entry name" value="ApbE"/>
</dbReference>
<protein>
    <recommendedName>
        <fullName evidence="3 18">FAD:protein FMN transferase</fullName>
        <ecNumber evidence="2 18">2.7.1.180</ecNumber>
    </recommendedName>
    <alternativeName>
        <fullName evidence="15 18">Flavin transferase</fullName>
    </alternativeName>
</protein>
<comment type="similarity">
    <text evidence="1 18 20">Belongs to the ApbE family.</text>
</comment>
<proteinExistence type="inferred from homology"/>
<dbReference type="GO" id="GO:0005886">
    <property type="term" value="C:plasma membrane"/>
    <property type="evidence" value="ECO:0007669"/>
    <property type="project" value="UniProtKB-SubCell"/>
</dbReference>
<dbReference type="PANTHER" id="PTHR30040:SF2">
    <property type="entry name" value="FAD:PROTEIN FMN TRANSFERASE"/>
    <property type="match status" value="1"/>
</dbReference>
<evidence type="ECO:0000256" key="8">
    <source>
        <dbReference type="ARBA" id="ARBA00022723"/>
    </source>
</evidence>
<evidence type="ECO:0000256" key="6">
    <source>
        <dbReference type="ARBA" id="ARBA00022630"/>
    </source>
</evidence>
<dbReference type="HOGENOM" id="CLU_044403_0_0_6"/>
<evidence type="ECO:0000256" key="20">
    <source>
        <dbReference type="RuleBase" id="RU363002"/>
    </source>
</evidence>
<evidence type="ECO:0000256" key="14">
    <source>
        <dbReference type="ARBA" id="ARBA00023288"/>
    </source>
</evidence>
<evidence type="ECO:0000256" key="3">
    <source>
        <dbReference type="ARBA" id="ARBA00016337"/>
    </source>
</evidence>
<keyword evidence="22" id="KW-1185">Reference proteome</keyword>
<gene>
    <name evidence="21" type="ordered locus">Ping_0752</name>
</gene>
<dbReference type="GO" id="GO:0016740">
    <property type="term" value="F:transferase activity"/>
    <property type="evidence" value="ECO:0007669"/>
    <property type="project" value="UniProtKB-UniRule"/>
</dbReference>
<dbReference type="AlphaFoldDB" id="A1SSY9"/>
<evidence type="ECO:0000313" key="21">
    <source>
        <dbReference type="EMBL" id="ABM02604.1"/>
    </source>
</evidence>
<evidence type="ECO:0000256" key="5">
    <source>
        <dbReference type="ARBA" id="ARBA00022519"/>
    </source>
</evidence>
<keyword evidence="6 18" id="KW-0285">Flavoprotein</keyword>
<evidence type="ECO:0000256" key="11">
    <source>
        <dbReference type="ARBA" id="ARBA00022842"/>
    </source>
</evidence>
<feature type="binding site" evidence="19">
    <location>
        <position position="296"/>
    </location>
    <ligand>
        <name>Mg(2+)</name>
        <dbReference type="ChEBI" id="CHEBI:18420"/>
    </ligand>
</feature>
<evidence type="ECO:0000256" key="17">
    <source>
        <dbReference type="ARBA" id="ARBA00060485"/>
    </source>
</evidence>
<keyword evidence="10 18" id="KW-0274">FAD</keyword>
<comment type="subcellular location">
    <subcellularLocation>
        <location evidence="17 20">Cell inner membrane</location>
        <topology evidence="17 20">Lipid-anchor</topology>
        <orientation evidence="17 20">Periplasmic side</orientation>
    </subcellularLocation>
</comment>
<dbReference type="PANTHER" id="PTHR30040">
    <property type="entry name" value="THIAMINE BIOSYNTHESIS LIPOPROTEIN APBE"/>
    <property type="match status" value="1"/>
</dbReference>
<evidence type="ECO:0000256" key="12">
    <source>
        <dbReference type="ARBA" id="ARBA00023136"/>
    </source>
</evidence>
<comment type="catalytic activity">
    <reaction evidence="16 18 20">
        <text>L-threonyl-[protein] + FAD = FMN-L-threonyl-[protein] + AMP + H(+)</text>
        <dbReference type="Rhea" id="RHEA:36847"/>
        <dbReference type="Rhea" id="RHEA-COMP:11060"/>
        <dbReference type="Rhea" id="RHEA-COMP:11061"/>
        <dbReference type="ChEBI" id="CHEBI:15378"/>
        <dbReference type="ChEBI" id="CHEBI:30013"/>
        <dbReference type="ChEBI" id="CHEBI:57692"/>
        <dbReference type="ChEBI" id="CHEBI:74257"/>
        <dbReference type="ChEBI" id="CHEBI:456215"/>
        <dbReference type="EC" id="2.7.1.180"/>
    </reaction>
</comment>
<keyword evidence="13" id="KW-0564">Palmitate</keyword>
<dbReference type="RefSeq" id="WP_011769163.1">
    <property type="nucleotide sequence ID" value="NC_008709.1"/>
</dbReference>
<dbReference type="GO" id="GO:0046872">
    <property type="term" value="F:metal ion binding"/>
    <property type="evidence" value="ECO:0007669"/>
    <property type="project" value="UniProtKB-UniRule"/>
</dbReference>
<keyword evidence="7 18" id="KW-0808">Transferase</keyword>
<dbReference type="STRING" id="357804.Ping_0752"/>
<dbReference type="InterPro" id="IPR003374">
    <property type="entry name" value="ApbE-like_sf"/>
</dbReference>